<dbReference type="EMBL" id="CP034545">
    <property type="protein sequence ID" value="AZQ50565.1"/>
    <property type="molecule type" value="Genomic_DNA"/>
</dbReference>
<evidence type="ECO:0000313" key="2">
    <source>
        <dbReference type="Proteomes" id="UP000277191"/>
    </source>
</evidence>
<organism evidence="1 2">
    <name type="scientific">Burkholderia cenocepacia</name>
    <dbReference type="NCBI Taxonomy" id="95486"/>
    <lineage>
        <taxon>Bacteria</taxon>
        <taxon>Pseudomonadati</taxon>
        <taxon>Pseudomonadota</taxon>
        <taxon>Betaproteobacteria</taxon>
        <taxon>Burkholderiales</taxon>
        <taxon>Burkholderiaceae</taxon>
        <taxon>Burkholderia</taxon>
        <taxon>Burkholderia cepacia complex</taxon>
    </lineage>
</organism>
<evidence type="ECO:0000313" key="1">
    <source>
        <dbReference type="EMBL" id="AZQ50565.1"/>
    </source>
</evidence>
<accession>A0A3Q9F722</accession>
<sequence>MAASRVACLARPNGAPYALPYEQFRTFACAFHMETVPKLDRTKWIAGRRDAMRRAAGGCDCSAIRAPASF</sequence>
<gene>
    <name evidence="1" type="ORF">D5R55_05870</name>
</gene>
<dbReference type="Proteomes" id="UP000277191">
    <property type="component" value="Chromosome 1"/>
</dbReference>
<protein>
    <submittedName>
        <fullName evidence="1">Uncharacterized protein</fullName>
    </submittedName>
</protein>
<dbReference type="AlphaFoldDB" id="A0A3Q9F722"/>
<reference evidence="1 2" key="1">
    <citation type="submission" date="2018-12" db="EMBL/GenBank/DDBJ databases">
        <title>Cadmium resistance mechanism in endophytic bacteria Burkholderia cenocepacia YG-3.</title>
        <authorList>
            <person name="Zhang X."/>
            <person name="Wang X."/>
            <person name="Zhu Y."/>
        </authorList>
    </citation>
    <scope>NUCLEOTIDE SEQUENCE [LARGE SCALE GENOMIC DNA]</scope>
    <source>
        <strain evidence="1 2">YG-3</strain>
    </source>
</reference>
<proteinExistence type="predicted"/>
<name>A0A3Q9F722_9BURK</name>